<feature type="compositionally biased region" description="Basic and acidic residues" evidence="1">
    <location>
        <begin position="27"/>
        <end position="45"/>
    </location>
</feature>
<protein>
    <submittedName>
        <fullName evidence="2">Uncharacterized protein</fullName>
    </submittedName>
</protein>
<dbReference type="Proteomes" id="UP000299102">
    <property type="component" value="Unassembled WGS sequence"/>
</dbReference>
<name>A0A4C1UAI2_EUMVA</name>
<evidence type="ECO:0000313" key="2">
    <source>
        <dbReference type="EMBL" id="GBP23443.1"/>
    </source>
</evidence>
<gene>
    <name evidence="2" type="ORF">EVAR_22303_1</name>
</gene>
<proteinExistence type="predicted"/>
<feature type="region of interest" description="Disordered" evidence="1">
    <location>
        <begin position="21"/>
        <end position="64"/>
    </location>
</feature>
<sequence>MHIISFNRCVEWVRNALSIVTAPPPQSRERESGGRRGEGRRRNDPGHLLNGSTSRLPETRTQGTCGGRPVISALCTYNLPSALGGGGRGYIRGGGAASFTFGCECIA</sequence>
<evidence type="ECO:0000256" key="1">
    <source>
        <dbReference type="SAM" id="MobiDB-lite"/>
    </source>
</evidence>
<feature type="compositionally biased region" description="Polar residues" evidence="1">
    <location>
        <begin position="50"/>
        <end position="63"/>
    </location>
</feature>
<dbReference type="AlphaFoldDB" id="A0A4C1UAI2"/>
<reference evidence="2 3" key="1">
    <citation type="journal article" date="2019" name="Commun. Biol.">
        <title>The bagworm genome reveals a unique fibroin gene that provides high tensile strength.</title>
        <authorList>
            <person name="Kono N."/>
            <person name="Nakamura H."/>
            <person name="Ohtoshi R."/>
            <person name="Tomita M."/>
            <person name="Numata K."/>
            <person name="Arakawa K."/>
        </authorList>
    </citation>
    <scope>NUCLEOTIDE SEQUENCE [LARGE SCALE GENOMIC DNA]</scope>
</reference>
<keyword evidence="3" id="KW-1185">Reference proteome</keyword>
<organism evidence="2 3">
    <name type="scientific">Eumeta variegata</name>
    <name type="common">Bagworm moth</name>
    <name type="synonym">Eumeta japonica</name>
    <dbReference type="NCBI Taxonomy" id="151549"/>
    <lineage>
        <taxon>Eukaryota</taxon>
        <taxon>Metazoa</taxon>
        <taxon>Ecdysozoa</taxon>
        <taxon>Arthropoda</taxon>
        <taxon>Hexapoda</taxon>
        <taxon>Insecta</taxon>
        <taxon>Pterygota</taxon>
        <taxon>Neoptera</taxon>
        <taxon>Endopterygota</taxon>
        <taxon>Lepidoptera</taxon>
        <taxon>Glossata</taxon>
        <taxon>Ditrysia</taxon>
        <taxon>Tineoidea</taxon>
        <taxon>Psychidae</taxon>
        <taxon>Oiketicinae</taxon>
        <taxon>Eumeta</taxon>
    </lineage>
</organism>
<accession>A0A4C1UAI2</accession>
<dbReference type="EMBL" id="BGZK01000150">
    <property type="protein sequence ID" value="GBP23443.1"/>
    <property type="molecule type" value="Genomic_DNA"/>
</dbReference>
<comment type="caution">
    <text evidence="2">The sequence shown here is derived from an EMBL/GenBank/DDBJ whole genome shotgun (WGS) entry which is preliminary data.</text>
</comment>
<evidence type="ECO:0000313" key="3">
    <source>
        <dbReference type="Proteomes" id="UP000299102"/>
    </source>
</evidence>